<dbReference type="Gene3D" id="1.10.287.1700">
    <property type="match status" value="1"/>
</dbReference>
<comment type="similarity">
    <text evidence="2">Belongs to the FliJ family.</text>
</comment>
<accession>A0A6L6XUC1</accession>
<evidence type="ECO:0000256" key="3">
    <source>
        <dbReference type="ARBA" id="ARBA00020392"/>
    </source>
</evidence>
<keyword evidence="12" id="KW-1185">Reference proteome</keyword>
<keyword evidence="8" id="KW-0653">Protein transport</keyword>
<sequence>MSRKGSLSGLVRLRSVRERDSRTGLATALAEERAAAAHAADLEEMLASLPMPRILDLAAFRSHQHTVEMIREALEDARRAVEIARHVSDAARDRWVADRTRLKAVESLVERRAARARAERDRREVRELDEVASDLWRRTLVAVGGGA</sequence>
<evidence type="ECO:0000313" key="12">
    <source>
        <dbReference type="Proteomes" id="UP000473525"/>
    </source>
</evidence>
<dbReference type="Pfam" id="PF02050">
    <property type="entry name" value="FliJ"/>
    <property type="match status" value="1"/>
</dbReference>
<evidence type="ECO:0000256" key="10">
    <source>
        <dbReference type="ARBA" id="ARBA00023225"/>
    </source>
</evidence>
<comment type="caution">
    <text evidence="11">The sequence shown here is derived from an EMBL/GenBank/DDBJ whole genome shotgun (WGS) entry which is preliminary data.</text>
</comment>
<evidence type="ECO:0000256" key="2">
    <source>
        <dbReference type="ARBA" id="ARBA00010004"/>
    </source>
</evidence>
<evidence type="ECO:0000256" key="4">
    <source>
        <dbReference type="ARBA" id="ARBA00022448"/>
    </source>
</evidence>
<keyword evidence="9" id="KW-0472">Membrane</keyword>
<evidence type="ECO:0000256" key="6">
    <source>
        <dbReference type="ARBA" id="ARBA00022500"/>
    </source>
</evidence>
<organism evidence="11 12">
    <name type="scientific">Nocardioides agri</name>
    <dbReference type="NCBI Taxonomy" id="2682843"/>
    <lineage>
        <taxon>Bacteria</taxon>
        <taxon>Bacillati</taxon>
        <taxon>Actinomycetota</taxon>
        <taxon>Actinomycetes</taxon>
        <taxon>Propionibacteriales</taxon>
        <taxon>Nocardioidaceae</taxon>
        <taxon>Nocardioides</taxon>
    </lineage>
</organism>
<dbReference type="GO" id="GO:0071973">
    <property type="term" value="P:bacterial-type flagellum-dependent cell motility"/>
    <property type="evidence" value="ECO:0007669"/>
    <property type="project" value="InterPro"/>
</dbReference>
<keyword evidence="5" id="KW-1003">Cell membrane</keyword>
<dbReference type="GO" id="GO:0015031">
    <property type="term" value="P:protein transport"/>
    <property type="evidence" value="ECO:0007669"/>
    <property type="project" value="UniProtKB-KW"/>
</dbReference>
<dbReference type="GO" id="GO:0009288">
    <property type="term" value="C:bacterial-type flagellum"/>
    <property type="evidence" value="ECO:0007669"/>
    <property type="project" value="InterPro"/>
</dbReference>
<reference evidence="11 12" key="1">
    <citation type="submission" date="2019-12" db="EMBL/GenBank/DDBJ databases">
        <authorList>
            <person name="Huq M.A."/>
        </authorList>
    </citation>
    <scope>NUCLEOTIDE SEQUENCE [LARGE SCALE GENOMIC DNA]</scope>
    <source>
        <strain evidence="11 12">MAH-18</strain>
    </source>
</reference>
<dbReference type="AlphaFoldDB" id="A0A6L6XUC1"/>
<evidence type="ECO:0000256" key="8">
    <source>
        <dbReference type="ARBA" id="ARBA00022927"/>
    </source>
</evidence>
<protein>
    <recommendedName>
        <fullName evidence="3">Flagellar FliJ protein</fullName>
    </recommendedName>
</protein>
<comment type="subcellular location">
    <subcellularLocation>
        <location evidence="1">Cell membrane</location>
        <topology evidence="1">Peripheral membrane protein</topology>
        <orientation evidence="1">Cytoplasmic side</orientation>
    </subcellularLocation>
</comment>
<name>A0A6L6XUC1_9ACTN</name>
<dbReference type="GO" id="GO:0005886">
    <property type="term" value="C:plasma membrane"/>
    <property type="evidence" value="ECO:0007669"/>
    <property type="project" value="UniProtKB-SubCell"/>
</dbReference>
<dbReference type="EMBL" id="WSEK01000004">
    <property type="protein sequence ID" value="MVQ50628.1"/>
    <property type="molecule type" value="Genomic_DNA"/>
</dbReference>
<dbReference type="GO" id="GO:0006935">
    <property type="term" value="P:chemotaxis"/>
    <property type="evidence" value="ECO:0007669"/>
    <property type="project" value="UniProtKB-KW"/>
</dbReference>
<keyword evidence="6" id="KW-0145">Chemotaxis</keyword>
<keyword evidence="10" id="KW-1006">Bacterial flagellum protein export</keyword>
<evidence type="ECO:0000256" key="5">
    <source>
        <dbReference type="ARBA" id="ARBA00022475"/>
    </source>
</evidence>
<evidence type="ECO:0000256" key="1">
    <source>
        <dbReference type="ARBA" id="ARBA00004413"/>
    </source>
</evidence>
<evidence type="ECO:0000313" key="11">
    <source>
        <dbReference type="EMBL" id="MVQ50628.1"/>
    </source>
</evidence>
<evidence type="ECO:0000256" key="9">
    <source>
        <dbReference type="ARBA" id="ARBA00023136"/>
    </source>
</evidence>
<proteinExistence type="inferred from homology"/>
<dbReference type="GO" id="GO:0044781">
    <property type="term" value="P:bacterial-type flagellum organization"/>
    <property type="evidence" value="ECO:0007669"/>
    <property type="project" value="UniProtKB-KW"/>
</dbReference>
<dbReference type="InterPro" id="IPR012823">
    <property type="entry name" value="Flagell_FliJ"/>
</dbReference>
<dbReference type="RefSeq" id="WP_157343757.1">
    <property type="nucleotide sequence ID" value="NZ_WSEK01000004.1"/>
</dbReference>
<keyword evidence="7" id="KW-1005">Bacterial flagellum biogenesis</keyword>
<dbReference type="Proteomes" id="UP000473525">
    <property type="component" value="Unassembled WGS sequence"/>
</dbReference>
<evidence type="ECO:0000256" key="7">
    <source>
        <dbReference type="ARBA" id="ARBA00022795"/>
    </source>
</evidence>
<dbReference type="InterPro" id="IPR053716">
    <property type="entry name" value="Flag_assembly_chemotaxis_eff"/>
</dbReference>
<keyword evidence="4" id="KW-0813">Transport</keyword>
<gene>
    <name evidence="11" type="ORF">GON03_15695</name>
</gene>